<dbReference type="PROSITE" id="PS51371">
    <property type="entry name" value="CBS"/>
    <property type="match status" value="2"/>
</dbReference>
<evidence type="ECO:0000259" key="3">
    <source>
        <dbReference type="PROSITE" id="PS51371"/>
    </source>
</evidence>
<dbReference type="InterPro" id="IPR046342">
    <property type="entry name" value="CBS_dom_sf"/>
</dbReference>
<keyword evidence="1 2" id="KW-0129">CBS domain</keyword>
<feature type="domain" description="CBS" evidence="3">
    <location>
        <begin position="8"/>
        <end position="66"/>
    </location>
</feature>
<dbReference type="Proteomes" id="UP000665043">
    <property type="component" value="Chromosome"/>
</dbReference>
<accession>A0ABX7VS03</accession>
<organism evidence="4 5">
    <name type="scientific">Sediminibacillus dalangtanensis</name>
    <dbReference type="NCBI Taxonomy" id="2729421"/>
    <lineage>
        <taxon>Bacteria</taxon>
        <taxon>Bacillati</taxon>
        <taxon>Bacillota</taxon>
        <taxon>Bacilli</taxon>
        <taxon>Bacillales</taxon>
        <taxon>Bacillaceae</taxon>
        <taxon>Sediminibacillus</taxon>
    </lineage>
</organism>
<dbReference type="RefSeq" id="WP_209368562.1">
    <property type="nucleotide sequence ID" value="NZ_CP046956.1"/>
</dbReference>
<name>A0ABX7VS03_9BACI</name>
<evidence type="ECO:0000313" key="5">
    <source>
        <dbReference type="Proteomes" id="UP000665043"/>
    </source>
</evidence>
<evidence type="ECO:0000256" key="1">
    <source>
        <dbReference type="ARBA" id="ARBA00023122"/>
    </source>
</evidence>
<dbReference type="SUPFAM" id="SSF54631">
    <property type="entry name" value="CBS-domain pair"/>
    <property type="match status" value="1"/>
</dbReference>
<dbReference type="Gene3D" id="3.10.580.10">
    <property type="entry name" value="CBS-domain"/>
    <property type="match status" value="1"/>
</dbReference>
<keyword evidence="5" id="KW-1185">Reference proteome</keyword>
<proteinExistence type="predicted"/>
<dbReference type="SMART" id="SM00116">
    <property type="entry name" value="CBS"/>
    <property type="match status" value="2"/>
</dbReference>
<dbReference type="PANTHER" id="PTHR43080">
    <property type="entry name" value="CBS DOMAIN-CONTAINING PROTEIN CBSX3, MITOCHONDRIAL"/>
    <property type="match status" value="1"/>
</dbReference>
<sequence length="142" mass="15273">MKKLREVMTTDLSVCSADDTLTEAAKIMTDHNVGAVPVCGTNRELLGMITDRDLVVRGLAREKSPSTKISDVMSGKLYSVAPDTSVQEASSLMAEKQIRRLPVVENGKLAGIVSLGDLALEEKSNLAAGHALEEISERPELH</sequence>
<dbReference type="CDD" id="cd04622">
    <property type="entry name" value="CBS_pair_HRP1_like"/>
    <property type="match status" value="1"/>
</dbReference>
<dbReference type="InterPro" id="IPR051257">
    <property type="entry name" value="Diverse_CBS-Domain"/>
</dbReference>
<protein>
    <submittedName>
        <fullName evidence="4">CBS domain-containing protein</fullName>
    </submittedName>
</protein>
<evidence type="ECO:0000256" key="2">
    <source>
        <dbReference type="PROSITE-ProRule" id="PRU00703"/>
    </source>
</evidence>
<dbReference type="EMBL" id="CP046956">
    <property type="protein sequence ID" value="QTM99308.1"/>
    <property type="molecule type" value="Genomic_DNA"/>
</dbReference>
<dbReference type="Pfam" id="PF00571">
    <property type="entry name" value="CBS"/>
    <property type="match status" value="2"/>
</dbReference>
<dbReference type="InterPro" id="IPR000644">
    <property type="entry name" value="CBS_dom"/>
</dbReference>
<evidence type="ECO:0000313" key="4">
    <source>
        <dbReference type="EMBL" id="QTM99308.1"/>
    </source>
</evidence>
<feature type="domain" description="CBS" evidence="3">
    <location>
        <begin position="73"/>
        <end position="128"/>
    </location>
</feature>
<dbReference type="PANTHER" id="PTHR43080:SF2">
    <property type="entry name" value="CBS DOMAIN-CONTAINING PROTEIN"/>
    <property type="match status" value="1"/>
</dbReference>
<gene>
    <name evidence="4" type="ORF">ERJ70_08320</name>
</gene>
<reference evidence="4 5" key="1">
    <citation type="submission" date="2019-12" db="EMBL/GenBank/DDBJ databases">
        <title>The whole genome sequencing of a strain isolated from a Mars analog, Dalangtan Playa.</title>
        <authorList>
            <person name="Huang T."/>
        </authorList>
    </citation>
    <scope>NUCLEOTIDE SEQUENCE [LARGE SCALE GENOMIC DNA]</scope>
    <source>
        <strain evidence="4 5">DP4-553-S</strain>
    </source>
</reference>